<organism evidence="2 3">
    <name type="scientific">Candidatus Terrybacteria bacterium RIFCSPHIGHO2_01_FULL_43_35</name>
    <dbReference type="NCBI Taxonomy" id="1802361"/>
    <lineage>
        <taxon>Bacteria</taxon>
        <taxon>Candidatus Terryibacteriota</taxon>
    </lineage>
</organism>
<feature type="transmembrane region" description="Helical" evidence="1">
    <location>
        <begin position="23"/>
        <end position="46"/>
    </location>
</feature>
<keyword evidence="1" id="KW-0812">Transmembrane</keyword>
<dbReference type="Gene3D" id="1.20.1250.20">
    <property type="entry name" value="MFS general substrate transporter like domains"/>
    <property type="match status" value="1"/>
</dbReference>
<feature type="transmembrane region" description="Helical" evidence="1">
    <location>
        <begin position="180"/>
        <end position="199"/>
    </location>
</feature>
<name>A0A1G2PEG0_9BACT</name>
<evidence type="ECO:0000256" key="1">
    <source>
        <dbReference type="SAM" id="Phobius"/>
    </source>
</evidence>
<proteinExistence type="predicted"/>
<dbReference type="GO" id="GO:0022857">
    <property type="term" value="F:transmembrane transporter activity"/>
    <property type="evidence" value="ECO:0007669"/>
    <property type="project" value="InterPro"/>
</dbReference>
<dbReference type="InterPro" id="IPR052528">
    <property type="entry name" value="Sugar_transport-like"/>
</dbReference>
<feature type="transmembrane region" description="Helical" evidence="1">
    <location>
        <begin position="112"/>
        <end position="131"/>
    </location>
</feature>
<reference evidence="2 3" key="1">
    <citation type="journal article" date="2016" name="Nat. Commun.">
        <title>Thousands of microbial genomes shed light on interconnected biogeochemical processes in an aquifer system.</title>
        <authorList>
            <person name="Anantharaman K."/>
            <person name="Brown C.T."/>
            <person name="Hug L.A."/>
            <person name="Sharon I."/>
            <person name="Castelle C.J."/>
            <person name="Probst A.J."/>
            <person name="Thomas B.C."/>
            <person name="Singh A."/>
            <person name="Wilkins M.J."/>
            <person name="Karaoz U."/>
            <person name="Brodie E.L."/>
            <person name="Williams K.H."/>
            <person name="Hubbard S.S."/>
            <person name="Banfield J.F."/>
        </authorList>
    </citation>
    <scope>NUCLEOTIDE SEQUENCE [LARGE SCALE GENOMIC DNA]</scope>
</reference>
<evidence type="ECO:0008006" key="4">
    <source>
        <dbReference type="Google" id="ProtNLM"/>
    </source>
</evidence>
<dbReference type="PANTHER" id="PTHR23526:SF2">
    <property type="entry name" value="MAJOR FACILITATOR SUPERFAMILY (MFS) PROFILE DOMAIN-CONTAINING PROTEIN"/>
    <property type="match status" value="1"/>
</dbReference>
<dbReference type="EMBL" id="MHSR01000013">
    <property type="protein sequence ID" value="OHA46718.1"/>
    <property type="molecule type" value="Genomic_DNA"/>
</dbReference>
<feature type="transmembrane region" description="Helical" evidence="1">
    <location>
        <begin position="286"/>
        <end position="305"/>
    </location>
</feature>
<feature type="transmembrane region" description="Helical" evidence="1">
    <location>
        <begin position="357"/>
        <end position="390"/>
    </location>
</feature>
<feature type="transmembrane region" description="Helical" evidence="1">
    <location>
        <begin position="151"/>
        <end position="173"/>
    </location>
</feature>
<dbReference type="AlphaFoldDB" id="A0A1G2PEG0"/>
<dbReference type="Pfam" id="PF07690">
    <property type="entry name" value="MFS_1"/>
    <property type="match status" value="1"/>
</dbReference>
<gene>
    <name evidence="2" type="ORF">A2828_02350</name>
</gene>
<keyword evidence="1" id="KW-1133">Transmembrane helix</keyword>
<dbReference type="SUPFAM" id="SSF103473">
    <property type="entry name" value="MFS general substrate transporter"/>
    <property type="match status" value="1"/>
</dbReference>
<sequence length="393" mass="43446">MLKFVFSNNIIHRHVFSNNLQRAYFATAARNFGVSMIAIFEPLYLIKILRNHGVAHEITLVLLYFGVIFLFYGLLCPLGARLASRYGLKTVILVSAPFLFAYYTALLYASHAPLFIIVALVVQIINKTLYWPAFHFFFAKSGSDDHRGREVSGSLMIGGVAAMIGPPLGGLIISVFGFPALFATVLLVLTLMAVPFLFIEEVRPDYHGNLLTEFKNVLSKDSRNNSIAFAARGIEDTTNGVFWPIFLFLQATSFFAIGLIMFAATAVILTATFLIGQISDKVDKRLILRGGVIITSLVWFSRMFIKTPFQALTTNLFYGFGITTVAVPFASIFYGAVAKEGQNPYHAVIVREVARNLSITVFMVICALILPLIPNIGVLFPAVSLITLFISKI</sequence>
<evidence type="ECO:0000313" key="3">
    <source>
        <dbReference type="Proteomes" id="UP000178869"/>
    </source>
</evidence>
<feature type="transmembrane region" description="Helical" evidence="1">
    <location>
        <begin position="58"/>
        <end position="80"/>
    </location>
</feature>
<protein>
    <recommendedName>
        <fullName evidence="4">Major facilitator superfamily (MFS) profile domain-containing protein</fullName>
    </recommendedName>
</protein>
<keyword evidence="1" id="KW-0472">Membrane</keyword>
<dbReference type="InterPro" id="IPR036259">
    <property type="entry name" value="MFS_trans_sf"/>
</dbReference>
<dbReference type="InterPro" id="IPR011701">
    <property type="entry name" value="MFS"/>
</dbReference>
<dbReference type="Proteomes" id="UP000178869">
    <property type="component" value="Unassembled WGS sequence"/>
</dbReference>
<feature type="transmembrane region" description="Helical" evidence="1">
    <location>
        <begin position="317"/>
        <end position="337"/>
    </location>
</feature>
<feature type="transmembrane region" description="Helical" evidence="1">
    <location>
        <begin position="241"/>
        <end position="274"/>
    </location>
</feature>
<comment type="caution">
    <text evidence="2">The sequence shown here is derived from an EMBL/GenBank/DDBJ whole genome shotgun (WGS) entry which is preliminary data.</text>
</comment>
<dbReference type="PANTHER" id="PTHR23526">
    <property type="entry name" value="INTEGRAL MEMBRANE TRANSPORT PROTEIN-RELATED"/>
    <property type="match status" value="1"/>
</dbReference>
<feature type="transmembrane region" description="Helical" evidence="1">
    <location>
        <begin position="86"/>
        <end position="105"/>
    </location>
</feature>
<accession>A0A1G2PEG0</accession>
<evidence type="ECO:0000313" key="2">
    <source>
        <dbReference type="EMBL" id="OHA46718.1"/>
    </source>
</evidence>